<proteinExistence type="predicted"/>
<feature type="chain" id="PRO_5042955665" evidence="2">
    <location>
        <begin position="23"/>
        <end position="126"/>
    </location>
</feature>
<reference evidence="3 4" key="1">
    <citation type="journal article" date="2023" name="Hortic Res">
        <title>Pangenome of water caltrop reveals structural variations and asymmetric subgenome divergence after allopolyploidization.</title>
        <authorList>
            <person name="Zhang X."/>
            <person name="Chen Y."/>
            <person name="Wang L."/>
            <person name="Yuan Y."/>
            <person name="Fang M."/>
            <person name="Shi L."/>
            <person name="Lu R."/>
            <person name="Comes H.P."/>
            <person name="Ma Y."/>
            <person name="Chen Y."/>
            <person name="Huang G."/>
            <person name="Zhou Y."/>
            <person name="Zheng Z."/>
            <person name="Qiu Y."/>
        </authorList>
    </citation>
    <scope>NUCLEOTIDE SEQUENCE [LARGE SCALE GENOMIC DNA]</scope>
    <source>
        <strain evidence="3">F231</strain>
    </source>
</reference>
<feature type="compositionally biased region" description="Low complexity" evidence="1">
    <location>
        <begin position="29"/>
        <end position="45"/>
    </location>
</feature>
<protein>
    <submittedName>
        <fullName evidence="3">Uncharacterized protein</fullName>
    </submittedName>
</protein>
<dbReference type="EMBL" id="JAXQNO010000010">
    <property type="protein sequence ID" value="KAK4790380.1"/>
    <property type="molecule type" value="Genomic_DNA"/>
</dbReference>
<sequence>MAVWVHLVLLLALSGYSNQASGCVYPSSASTAGTSTTNTTTSGTNPLFGGSGVAPTGINDTRSICLVELHQVRHGCELEEYGRQMTQLDTRTFKIMLHHVSDSRGYCDGHELEEYGRQMTHNWSIR</sequence>
<organism evidence="3 4">
    <name type="scientific">Trapa natans</name>
    <name type="common">Water chestnut</name>
    <dbReference type="NCBI Taxonomy" id="22666"/>
    <lineage>
        <taxon>Eukaryota</taxon>
        <taxon>Viridiplantae</taxon>
        <taxon>Streptophyta</taxon>
        <taxon>Embryophyta</taxon>
        <taxon>Tracheophyta</taxon>
        <taxon>Spermatophyta</taxon>
        <taxon>Magnoliopsida</taxon>
        <taxon>eudicotyledons</taxon>
        <taxon>Gunneridae</taxon>
        <taxon>Pentapetalae</taxon>
        <taxon>rosids</taxon>
        <taxon>malvids</taxon>
        <taxon>Myrtales</taxon>
        <taxon>Lythraceae</taxon>
        <taxon>Trapa</taxon>
    </lineage>
</organism>
<dbReference type="Proteomes" id="UP001346149">
    <property type="component" value="Unassembled WGS sequence"/>
</dbReference>
<comment type="caution">
    <text evidence="3">The sequence shown here is derived from an EMBL/GenBank/DDBJ whole genome shotgun (WGS) entry which is preliminary data.</text>
</comment>
<evidence type="ECO:0000256" key="2">
    <source>
        <dbReference type="SAM" id="SignalP"/>
    </source>
</evidence>
<accession>A0AAN7LQL3</accession>
<keyword evidence="2" id="KW-0732">Signal</keyword>
<name>A0AAN7LQL3_TRANT</name>
<evidence type="ECO:0000256" key="1">
    <source>
        <dbReference type="SAM" id="MobiDB-lite"/>
    </source>
</evidence>
<keyword evidence="4" id="KW-1185">Reference proteome</keyword>
<gene>
    <name evidence="3" type="ORF">SAY86_017684</name>
</gene>
<feature type="region of interest" description="Disordered" evidence="1">
    <location>
        <begin position="29"/>
        <end position="48"/>
    </location>
</feature>
<feature type="signal peptide" evidence="2">
    <location>
        <begin position="1"/>
        <end position="22"/>
    </location>
</feature>
<dbReference type="AlphaFoldDB" id="A0AAN7LQL3"/>
<evidence type="ECO:0000313" key="3">
    <source>
        <dbReference type="EMBL" id="KAK4790380.1"/>
    </source>
</evidence>
<evidence type="ECO:0000313" key="4">
    <source>
        <dbReference type="Proteomes" id="UP001346149"/>
    </source>
</evidence>